<proteinExistence type="predicted"/>
<dbReference type="PRINTS" id="PR00420">
    <property type="entry name" value="RNGMNOXGNASE"/>
</dbReference>
<dbReference type="Pfam" id="PF01494">
    <property type="entry name" value="FAD_binding_3"/>
    <property type="match status" value="1"/>
</dbReference>
<dbReference type="InterPro" id="IPR002938">
    <property type="entry name" value="FAD-bd"/>
</dbReference>
<dbReference type="Gene3D" id="3.50.50.60">
    <property type="entry name" value="FAD/NAD(P)-binding domain"/>
    <property type="match status" value="1"/>
</dbReference>
<keyword evidence="1" id="KW-0560">Oxidoreductase</keyword>
<dbReference type="Proteomes" id="UP000290244">
    <property type="component" value="Chromosome"/>
</dbReference>
<keyword evidence="6" id="KW-1185">Reference proteome</keyword>
<dbReference type="PANTHER" id="PTHR13789:SF309">
    <property type="entry name" value="PUTATIVE (AFU_ORTHOLOGUE AFUA_6G14510)-RELATED"/>
    <property type="match status" value="1"/>
</dbReference>
<feature type="transmembrane region" description="Helical" evidence="3">
    <location>
        <begin position="6"/>
        <end position="24"/>
    </location>
</feature>
<protein>
    <recommendedName>
        <fullName evidence="4">FAD-binding domain-containing protein</fullName>
    </recommendedName>
</protein>
<dbReference type="AlphaFoldDB" id="A0A4P6P7X7"/>
<name>A0A4P6P7X7_9GAMM</name>
<accession>A0A4P6P7X7</accession>
<dbReference type="InterPro" id="IPR036188">
    <property type="entry name" value="FAD/NAD-bd_sf"/>
</dbReference>
<dbReference type="EMBL" id="CP034759">
    <property type="protein sequence ID" value="QBG36359.1"/>
    <property type="molecule type" value="Genomic_DNA"/>
</dbReference>
<keyword evidence="3" id="KW-0472">Membrane</keyword>
<dbReference type="OrthoDB" id="9782160at2"/>
<sequence>MICHHSRILIVGAGIAGLATYLALKLKGLNADIIEKHSQLSSEALGLLLTSNAVEASKELGIYAQLKEQAFIVNSIQYRDEKNRLLMDFSKNKHFPESAEFLSVHKAQILNSLADWLPENAIQFNLAIAEIKTKSQTTQVTFTNGERKDYDLVIAADGINSYVRQEFFKQSSLVDSGLYCTQLILPKPVTMLQANYFIGKGRAASLLPIDNNLLYCPFVFNQSLIKEHKQALPLINQLFGHFKGKLADVLRRIDSNSQLSPITPYKSLNMNSWVHHNTVLIGNAAHTLIPTQPQGAAIALEDSVVLADCLANCDNVPSALNSYQVRRFSRVKSVQMAGEQRLKAIQLSRSKVGQILVRNMMKFNGERRLKKDWAKLILAPA</sequence>
<evidence type="ECO:0000256" key="2">
    <source>
        <dbReference type="ARBA" id="ARBA00023033"/>
    </source>
</evidence>
<evidence type="ECO:0000256" key="3">
    <source>
        <dbReference type="SAM" id="Phobius"/>
    </source>
</evidence>
<keyword evidence="3" id="KW-0812">Transmembrane</keyword>
<dbReference type="GO" id="GO:0071949">
    <property type="term" value="F:FAD binding"/>
    <property type="evidence" value="ECO:0007669"/>
    <property type="project" value="InterPro"/>
</dbReference>
<evidence type="ECO:0000313" key="6">
    <source>
        <dbReference type="Proteomes" id="UP000290244"/>
    </source>
</evidence>
<organism evidence="5 6">
    <name type="scientific">Litorilituus sediminis</name>
    <dbReference type="NCBI Taxonomy" id="718192"/>
    <lineage>
        <taxon>Bacteria</taxon>
        <taxon>Pseudomonadati</taxon>
        <taxon>Pseudomonadota</taxon>
        <taxon>Gammaproteobacteria</taxon>
        <taxon>Alteromonadales</taxon>
        <taxon>Colwelliaceae</taxon>
        <taxon>Litorilituus</taxon>
    </lineage>
</organism>
<dbReference type="GO" id="GO:0004497">
    <property type="term" value="F:monooxygenase activity"/>
    <property type="evidence" value="ECO:0007669"/>
    <property type="project" value="UniProtKB-KW"/>
</dbReference>
<feature type="domain" description="FAD-binding" evidence="4">
    <location>
        <begin position="7"/>
        <end position="334"/>
    </location>
</feature>
<gene>
    <name evidence="5" type="ORF">EMK97_11865</name>
</gene>
<evidence type="ECO:0000256" key="1">
    <source>
        <dbReference type="ARBA" id="ARBA00023002"/>
    </source>
</evidence>
<dbReference type="InterPro" id="IPR050493">
    <property type="entry name" value="FAD-dep_Monooxygenase_BioMet"/>
</dbReference>
<reference evidence="5 6" key="1">
    <citation type="submission" date="2018-12" db="EMBL/GenBank/DDBJ databases">
        <title>Complete genome of Litorilituus sediminis.</title>
        <authorList>
            <person name="Liu A."/>
            <person name="Rong J."/>
        </authorList>
    </citation>
    <scope>NUCLEOTIDE SEQUENCE [LARGE SCALE GENOMIC DNA]</scope>
    <source>
        <strain evidence="5 6">JCM 17549</strain>
    </source>
</reference>
<evidence type="ECO:0000313" key="5">
    <source>
        <dbReference type="EMBL" id="QBG36359.1"/>
    </source>
</evidence>
<keyword evidence="2" id="KW-0503">Monooxygenase</keyword>
<dbReference type="SUPFAM" id="SSF51905">
    <property type="entry name" value="FAD/NAD(P)-binding domain"/>
    <property type="match status" value="1"/>
</dbReference>
<evidence type="ECO:0000259" key="4">
    <source>
        <dbReference type="Pfam" id="PF01494"/>
    </source>
</evidence>
<dbReference type="PANTHER" id="PTHR13789">
    <property type="entry name" value="MONOOXYGENASE"/>
    <property type="match status" value="1"/>
</dbReference>
<dbReference type="RefSeq" id="WP_130602434.1">
    <property type="nucleotide sequence ID" value="NZ_CP034759.1"/>
</dbReference>
<dbReference type="KEGG" id="lsd:EMK97_11865"/>
<keyword evidence="3" id="KW-1133">Transmembrane helix</keyword>